<feature type="compositionally biased region" description="Basic and acidic residues" evidence="1">
    <location>
        <begin position="69"/>
        <end position="78"/>
    </location>
</feature>
<comment type="caution">
    <text evidence="2">The sequence shown here is derived from an EMBL/GenBank/DDBJ whole genome shotgun (WGS) entry which is preliminary data.</text>
</comment>
<feature type="region of interest" description="Disordered" evidence="1">
    <location>
        <begin position="29"/>
        <end position="95"/>
    </location>
</feature>
<evidence type="ECO:0000313" key="3">
    <source>
        <dbReference type="Proteomes" id="UP001190700"/>
    </source>
</evidence>
<evidence type="ECO:0000313" key="2">
    <source>
        <dbReference type="EMBL" id="KAK3281659.1"/>
    </source>
</evidence>
<proteinExistence type="predicted"/>
<accession>A0AAE0LEC0</accession>
<sequence length="205" mass="22773">MNYSDGMAFAATTGYYLKANRAEVSEAKDHGWPDLASGMPVGKGSPGKQKKVSGKLENLARRKRAQRNAAKEIQEKSPRPALPQATDSRDDEDPAAELAKYVEKKNTEQHFTRLVACCDTALGLLNDDSSIMDEPDIPEELREAVTNLSNQSQEHAVEVKQKLEAHEVSPRHRQLPCSIPNFRRVPLPLPSHAIFQTLFPLTPYA</sequence>
<organism evidence="2 3">
    <name type="scientific">Cymbomonas tetramitiformis</name>
    <dbReference type="NCBI Taxonomy" id="36881"/>
    <lineage>
        <taxon>Eukaryota</taxon>
        <taxon>Viridiplantae</taxon>
        <taxon>Chlorophyta</taxon>
        <taxon>Pyramimonadophyceae</taxon>
        <taxon>Pyramimonadales</taxon>
        <taxon>Pyramimonadaceae</taxon>
        <taxon>Cymbomonas</taxon>
    </lineage>
</organism>
<dbReference type="EMBL" id="LGRX02003762">
    <property type="protein sequence ID" value="KAK3281659.1"/>
    <property type="molecule type" value="Genomic_DNA"/>
</dbReference>
<evidence type="ECO:0000256" key="1">
    <source>
        <dbReference type="SAM" id="MobiDB-lite"/>
    </source>
</evidence>
<reference evidence="2 3" key="1">
    <citation type="journal article" date="2015" name="Genome Biol. Evol.">
        <title>Comparative Genomics of a Bacterivorous Green Alga Reveals Evolutionary Causalities and Consequences of Phago-Mixotrophic Mode of Nutrition.</title>
        <authorList>
            <person name="Burns J.A."/>
            <person name="Paasch A."/>
            <person name="Narechania A."/>
            <person name="Kim E."/>
        </authorList>
    </citation>
    <scope>NUCLEOTIDE SEQUENCE [LARGE SCALE GENOMIC DNA]</scope>
    <source>
        <strain evidence="2 3">PLY_AMNH</strain>
    </source>
</reference>
<gene>
    <name evidence="2" type="ORF">CYMTET_10563</name>
</gene>
<dbReference type="AlphaFoldDB" id="A0AAE0LEC0"/>
<name>A0AAE0LEC0_9CHLO</name>
<keyword evidence="3" id="KW-1185">Reference proteome</keyword>
<protein>
    <submittedName>
        <fullName evidence="2">Uncharacterized protein</fullName>
    </submittedName>
</protein>
<dbReference type="Proteomes" id="UP001190700">
    <property type="component" value="Unassembled WGS sequence"/>
</dbReference>